<dbReference type="KEGG" id="mmob:F6R98_01180"/>
<name>A0A5Q0BBV6_9GAMM</name>
<keyword evidence="2" id="KW-1185">Reference proteome</keyword>
<dbReference type="EMBL" id="CP044205">
    <property type="protein sequence ID" value="QFY41405.1"/>
    <property type="molecule type" value="Genomic_DNA"/>
</dbReference>
<evidence type="ECO:0000313" key="2">
    <source>
        <dbReference type="Proteomes" id="UP000325755"/>
    </source>
</evidence>
<proteinExistence type="predicted"/>
<dbReference type="InterPro" id="IPR014985">
    <property type="entry name" value="WbqC"/>
</dbReference>
<accession>A0A5Q0BBV6</accession>
<dbReference type="OrthoDB" id="3611744at2"/>
<dbReference type="AlphaFoldDB" id="A0A5Q0BBV6"/>
<sequence length="237" mass="26878">MRVGVIQSSFIPWRGYFDFIASVDTFVFHDDIQYTKGDWRNRNKIKTVKGTEWLTVPVRYNKTAQSISDTEIDCATAWGKKHIRLWQAHYRQAPYLRDVLALLDGLDHCQERTISQLNLKLTGRICEYLAIATPSLLSSELSLTGSKTDRLIDLLQKLNATTYLSGPNADAYLDKEAFRKHGIGLEYKSYDYTPYPQLWGAFEGGVTVLDLIANCGPDAKNHICSHTPNQTVVEKLS</sequence>
<reference evidence="1 2" key="1">
    <citation type="submission" date="2019-09" db="EMBL/GenBank/DDBJ databases">
        <title>Ecophysiology of the spiral-shaped methanotroph Methylospira mobilis as revealed by the complete genome sequence.</title>
        <authorList>
            <person name="Oshkin I.Y."/>
            <person name="Dedysh S.N."/>
            <person name="Miroshnikov K."/>
            <person name="Danilova O.V."/>
            <person name="Hakobyan A."/>
            <person name="Liesack W."/>
        </authorList>
    </citation>
    <scope>NUCLEOTIDE SEQUENCE [LARGE SCALE GENOMIC DNA]</scope>
    <source>
        <strain evidence="1 2">Shm1</strain>
    </source>
</reference>
<dbReference type="RefSeq" id="WP_153247385.1">
    <property type="nucleotide sequence ID" value="NZ_CP044205.1"/>
</dbReference>
<dbReference type="Proteomes" id="UP000325755">
    <property type="component" value="Chromosome"/>
</dbReference>
<gene>
    <name evidence="1" type="ORF">F6R98_01180</name>
</gene>
<dbReference type="InParanoid" id="A0A5Q0BBV6"/>
<organism evidence="1 2">
    <name type="scientific">Candidatus Methylospira mobilis</name>
    <dbReference type="NCBI Taxonomy" id="1808979"/>
    <lineage>
        <taxon>Bacteria</taxon>
        <taxon>Pseudomonadati</taxon>
        <taxon>Pseudomonadota</taxon>
        <taxon>Gammaproteobacteria</taxon>
        <taxon>Methylococcales</taxon>
        <taxon>Methylococcaceae</taxon>
        <taxon>Candidatus Methylospira</taxon>
    </lineage>
</organism>
<evidence type="ECO:0000313" key="1">
    <source>
        <dbReference type="EMBL" id="QFY41405.1"/>
    </source>
</evidence>
<dbReference type="Pfam" id="PF08889">
    <property type="entry name" value="WbqC"/>
    <property type="match status" value="1"/>
</dbReference>
<protein>
    <submittedName>
        <fullName evidence="1">WbqC family protein</fullName>
    </submittedName>
</protein>